<feature type="compositionally biased region" description="Basic and acidic residues" evidence="3">
    <location>
        <begin position="29"/>
        <end position="48"/>
    </location>
</feature>
<protein>
    <recommendedName>
        <fullName evidence="4">Peptidase A2 domain-containing protein</fullName>
    </recommendedName>
</protein>
<dbReference type="Pfam" id="PF17921">
    <property type="entry name" value="Integrase_H2C2"/>
    <property type="match status" value="1"/>
</dbReference>
<keyword evidence="1" id="KW-0378">Hydrolase</keyword>
<dbReference type="EMBL" id="JAPWTK010000424">
    <property type="protein sequence ID" value="KAJ8940511.1"/>
    <property type="molecule type" value="Genomic_DNA"/>
</dbReference>
<dbReference type="InterPro" id="IPR041588">
    <property type="entry name" value="Integrase_H2C2"/>
</dbReference>
<feature type="region of interest" description="Disordered" evidence="3">
    <location>
        <begin position="26"/>
        <end position="48"/>
    </location>
</feature>
<dbReference type="SUPFAM" id="SSF50630">
    <property type="entry name" value="Acid proteases"/>
    <property type="match status" value="1"/>
</dbReference>
<dbReference type="Pfam" id="PF13650">
    <property type="entry name" value="Asp_protease_2"/>
    <property type="match status" value="1"/>
</dbReference>
<dbReference type="PANTHER" id="PTHR45823:SF1">
    <property type="entry name" value="T-SNARE COILED-COIL HOMOLOGY DOMAIN-CONTAINING PROTEIN"/>
    <property type="match status" value="1"/>
</dbReference>
<gene>
    <name evidence="5" type="ORF">NQ318_009604</name>
</gene>
<dbReference type="InterPro" id="IPR001969">
    <property type="entry name" value="Aspartic_peptidase_AS"/>
</dbReference>
<evidence type="ECO:0000256" key="3">
    <source>
        <dbReference type="SAM" id="MobiDB-lite"/>
    </source>
</evidence>
<reference evidence="5" key="1">
    <citation type="journal article" date="2023" name="Insect Mol. Biol.">
        <title>Genome sequencing provides insights into the evolution of gene families encoding plant cell wall-degrading enzymes in longhorned beetles.</title>
        <authorList>
            <person name="Shin N.R."/>
            <person name="Okamura Y."/>
            <person name="Kirsch R."/>
            <person name="Pauchet Y."/>
        </authorList>
    </citation>
    <scope>NUCLEOTIDE SEQUENCE</scope>
    <source>
        <strain evidence="5">AMC_N1</strain>
    </source>
</reference>
<keyword evidence="2" id="KW-0175">Coiled coil</keyword>
<dbReference type="InterPro" id="IPR021109">
    <property type="entry name" value="Peptidase_aspartic_dom_sf"/>
</dbReference>
<dbReference type="InterPro" id="IPR001995">
    <property type="entry name" value="Peptidase_A2_cat"/>
</dbReference>
<dbReference type="AlphaFoldDB" id="A0AAV8XR60"/>
<feature type="coiled-coil region" evidence="2">
    <location>
        <begin position="82"/>
        <end position="113"/>
    </location>
</feature>
<dbReference type="PROSITE" id="PS50175">
    <property type="entry name" value="ASP_PROT_RETROV"/>
    <property type="match status" value="1"/>
</dbReference>
<sequence>MVNTRSTRYDEETTTMDVSEILKFLQQGRQEDERRRQEDREEAERRRQEICESQQVINTRLNAFSGRIDGVEQQIDQVGIKVNRIEKVVEENKEEIERKLEDTRRQVQKEIMEKIEGLGHQLHRTSIADSKDDSISPLQNSSPMHTERSPPTYDGQSSWSVYRRQFEAAAKANGWTSQEMATSLVISLRGQALEILQSIPEEQQNDYDRIVGALEIRYGHKYLRQVYQSQIKSRQQRSNESLQEYEADIERLIHLAYPQAPKEFLEQIGIQTFIDGLVDTEMQQALRLGRHTTISDALVAALEFKAAKEASRSYKSRSFPNPRPKTSCQITSEKFGKRQLVDARGRVSTTYTQCPKISVSKISSDERSLIVHGYLDDNGCSFVIDTGATRTILRPDILPKSSKELSRHVKLETATGELIPVHGELNVKIQLGSKIMYHRVLTADIRDDCILGLDILSKHGFVVDIKNRIIQIQNEEIVMAPKLQEYNQSRRIIIEEDIQIPQGSENIVIARLDGNGEGLSTGIVEARERNDGLLVARSLVQINNQIPYWDVVNQSKRVVKCEEINRAQLNQAKVRDPTIAESLLKNAAHLEPEEELKKSQKKDSDLKLIRNWLKNGVRPTWQEVSRYGTTIKGYWAQWSSLCLRDGLLHRKWESPDGVSAVYQLVLPKARIHQVLEELHSSPSGGHFGVTRTLARVRDRFYWVNCRRDVEEWCKRCDLCSAKKGPNTRSRGKMVQYLSGAPFERVAVDILGPLPHESTTYTPSMLTSGREMKLPTDLILGRPLEENQERSLPEFVENLRERMDQIHRFAREKLKIHSDKMKQRLDTTSTETAFKPGDAVWLYAPKRTKGKKSKASEQLGRPVHHNKENQRPGLPHPAISKKQAEGGPFGETRKVYRT</sequence>
<organism evidence="5 6">
    <name type="scientific">Aromia moschata</name>
    <dbReference type="NCBI Taxonomy" id="1265417"/>
    <lineage>
        <taxon>Eukaryota</taxon>
        <taxon>Metazoa</taxon>
        <taxon>Ecdysozoa</taxon>
        <taxon>Arthropoda</taxon>
        <taxon>Hexapoda</taxon>
        <taxon>Insecta</taxon>
        <taxon>Pterygota</taxon>
        <taxon>Neoptera</taxon>
        <taxon>Endopterygota</taxon>
        <taxon>Coleoptera</taxon>
        <taxon>Polyphaga</taxon>
        <taxon>Cucujiformia</taxon>
        <taxon>Chrysomeloidea</taxon>
        <taxon>Cerambycidae</taxon>
        <taxon>Cerambycinae</taxon>
        <taxon>Callichromatini</taxon>
        <taxon>Aromia</taxon>
    </lineage>
</organism>
<feature type="region of interest" description="Disordered" evidence="3">
    <location>
        <begin position="845"/>
        <end position="897"/>
    </location>
</feature>
<proteinExistence type="predicted"/>
<dbReference type="GO" id="GO:0006508">
    <property type="term" value="P:proteolysis"/>
    <property type="evidence" value="ECO:0007669"/>
    <property type="project" value="InterPro"/>
</dbReference>
<dbReference type="Gene3D" id="1.10.340.70">
    <property type="match status" value="1"/>
</dbReference>
<dbReference type="PANTHER" id="PTHR45823">
    <property type="entry name" value="T-SNARE COILED-COIL HOMOLOGY DOMAIN-CONTAINING PROTEIN"/>
    <property type="match status" value="1"/>
</dbReference>
<evidence type="ECO:0000313" key="6">
    <source>
        <dbReference type="Proteomes" id="UP001162162"/>
    </source>
</evidence>
<keyword evidence="6" id="KW-1185">Reference proteome</keyword>
<dbReference type="GO" id="GO:0004190">
    <property type="term" value="F:aspartic-type endopeptidase activity"/>
    <property type="evidence" value="ECO:0007669"/>
    <property type="project" value="InterPro"/>
</dbReference>
<feature type="domain" description="Peptidase A2" evidence="4">
    <location>
        <begin position="380"/>
        <end position="455"/>
    </location>
</feature>
<comment type="caution">
    <text evidence="5">The sequence shown here is derived from an EMBL/GenBank/DDBJ whole genome shotgun (WGS) entry which is preliminary data.</text>
</comment>
<evidence type="ECO:0000256" key="1">
    <source>
        <dbReference type="ARBA" id="ARBA00022801"/>
    </source>
</evidence>
<dbReference type="PROSITE" id="PS00141">
    <property type="entry name" value="ASP_PROTEASE"/>
    <property type="match status" value="1"/>
</dbReference>
<dbReference type="Proteomes" id="UP001162162">
    <property type="component" value="Unassembled WGS sequence"/>
</dbReference>
<feature type="region of interest" description="Disordered" evidence="3">
    <location>
        <begin position="126"/>
        <end position="157"/>
    </location>
</feature>
<dbReference type="FunFam" id="1.10.340.70:FF:000001">
    <property type="entry name" value="Retrovirus-related Pol polyprotein from transposon gypsy-like Protein"/>
    <property type="match status" value="1"/>
</dbReference>
<evidence type="ECO:0000259" key="4">
    <source>
        <dbReference type="PROSITE" id="PS50175"/>
    </source>
</evidence>
<evidence type="ECO:0000256" key="2">
    <source>
        <dbReference type="SAM" id="Coils"/>
    </source>
</evidence>
<evidence type="ECO:0000313" key="5">
    <source>
        <dbReference type="EMBL" id="KAJ8940511.1"/>
    </source>
</evidence>
<dbReference type="Gene3D" id="2.40.70.10">
    <property type="entry name" value="Acid Proteases"/>
    <property type="match status" value="1"/>
</dbReference>
<accession>A0AAV8XR60</accession>
<name>A0AAV8XR60_9CUCU</name>